<dbReference type="CDD" id="cd04301">
    <property type="entry name" value="NAT_SF"/>
    <property type="match status" value="1"/>
</dbReference>
<dbReference type="InterPro" id="IPR016181">
    <property type="entry name" value="Acyl_CoA_acyltransferase"/>
</dbReference>
<dbReference type="Proteomes" id="UP000659344">
    <property type="component" value="Unassembled WGS sequence"/>
</dbReference>
<evidence type="ECO:0000259" key="1">
    <source>
        <dbReference type="PROSITE" id="PS51186"/>
    </source>
</evidence>
<dbReference type="SUPFAM" id="SSF55729">
    <property type="entry name" value="Acyl-CoA N-acyltransferases (Nat)"/>
    <property type="match status" value="1"/>
</dbReference>
<evidence type="ECO:0000313" key="2">
    <source>
        <dbReference type="EMBL" id="GGH22572.1"/>
    </source>
</evidence>
<dbReference type="Gene3D" id="3.40.630.30">
    <property type="match status" value="1"/>
</dbReference>
<keyword evidence="3" id="KW-1185">Reference proteome</keyword>
<evidence type="ECO:0000313" key="3">
    <source>
        <dbReference type="Proteomes" id="UP000659344"/>
    </source>
</evidence>
<dbReference type="RefSeq" id="WP_188538432.1">
    <property type="nucleotide sequence ID" value="NZ_BMFT01000001.1"/>
</dbReference>
<name>A0ABQ1YFC8_9BACL</name>
<dbReference type="EMBL" id="BMFT01000001">
    <property type="protein sequence ID" value="GGH22572.1"/>
    <property type="molecule type" value="Genomic_DNA"/>
</dbReference>
<comment type="caution">
    <text evidence="2">The sequence shown here is derived from an EMBL/GenBank/DDBJ whole genome shotgun (WGS) entry which is preliminary data.</text>
</comment>
<dbReference type="Pfam" id="PF00583">
    <property type="entry name" value="Acetyltransf_1"/>
    <property type="match status" value="1"/>
</dbReference>
<proteinExistence type="predicted"/>
<sequence length="290" mass="32643">MITYKPLSELPLKEVSELWNKAFEGYIVNASMSLDRFIARTVSEGLSLEHSFACYVEGEQAGIVMEGFREFSGKKIAWNGGTAVVPAFRGKRIGSAMMAKNQEINEGLSVEYAYLEAISTNESAIRLYETMNYELMDRLVLLSNEQKLEMTDWSAHSFAVKKGLAIEAGSLSFYNPGEVWQAQLPSLKDGESVVVYDGQVAVGYGLFRRSFDSFGKLTGITLIRCEVAPNRKDKEDIMKATLCEIWQPTLSCKRNAHNIRASNNLLIELLKQLDFNVYMEQVLMVQQLDK</sequence>
<organism evidence="2 3">
    <name type="scientific">Paenibacillus segetis</name>
    <dbReference type="NCBI Taxonomy" id="1325360"/>
    <lineage>
        <taxon>Bacteria</taxon>
        <taxon>Bacillati</taxon>
        <taxon>Bacillota</taxon>
        <taxon>Bacilli</taxon>
        <taxon>Bacillales</taxon>
        <taxon>Paenibacillaceae</taxon>
        <taxon>Paenibacillus</taxon>
    </lineage>
</organism>
<reference evidence="3" key="1">
    <citation type="journal article" date="2019" name="Int. J. Syst. Evol. Microbiol.">
        <title>The Global Catalogue of Microorganisms (GCM) 10K type strain sequencing project: providing services to taxonomists for standard genome sequencing and annotation.</title>
        <authorList>
            <consortium name="The Broad Institute Genomics Platform"/>
            <consortium name="The Broad Institute Genome Sequencing Center for Infectious Disease"/>
            <person name="Wu L."/>
            <person name="Ma J."/>
        </authorList>
    </citation>
    <scope>NUCLEOTIDE SEQUENCE [LARGE SCALE GENOMIC DNA]</scope>
    <source>
        <strain evidence="3">CGMCC 1.12769</strain>
    </source>
</reference>
<accession>A0ABQ1YFC8</accession>
<dbReference type="PROSITE" id="PS51186">
    <property type="entry name" value="GNAT"/>
    <property type="match status" value="1"/>
</dbReference>
<feature type="domain" description="N-acetyltransferase" evidence="1">
    <location>
        <begin position="2"/>
        <end position="149"/>
    </location>
</feature>
<dbReference type="InterPro" id="IPR000182">
    <property type="entry name" value="GNAT_dom"/>
</dbReference>
<gene>
    <name evidence="2" type="ORF">GCM10008013_21090</name>
</gene>
<protein>
    <recommendedName>
        <fullName evidence="1">N-acetyltransferase domain-containing protein</fullName>
    </recommendedName>
</protein>